<evidence type="ECO:0000256" key="4">
    <source>
        <dbReference type="ARBA" id="ARBA00022843"/>
    </source>
</evidence>
<reference evidence="10 11" key="1">
    <citation type="submission" date="2019-08" db="EMBL/GenBank/DDBJ databases">
        <title>Whole genome of Aphis craccivora.</title>
        <authorList>
            <person name="Voronova N.V."/>
            <person name="Shulinski R.S."/>
            <person name="Bandarenka Y.V."/>
            <person name="Zhorov D.G."/>
            <person name="Warner D."/>
        </authorList>
    </citation>
    <scope>NUCLEOTIDE SEQUENCE [LARGE SCALE GENOMIC DNA]</scope>
    <source>
        <strain evidence="10">180601</strain>
        <tissue evidence="10">Whole Body</tissue>
    </source>
</reference>
<evidence type="ECO:0000256" key="1">
    <source>
        <dbReference type="ARBA" id="ARBA00004123"/>
    </source>
</evidence>
<evidence type="ECO:0000256" key="3">
    <source>
        <dbReference type="ARBA" id="ARBA00022553"/>
    </source>
</evidence>
<dbReference type="PANTHER" id="PTHR13859">
    <property type="entry name" value="ATROPHIN-RELATED"/>
    <property type="match status" value="1"/>
</dbReference>
<feature type="region of interest" description="Disordered" evidence="9">
    <location>
        <begin position="285"/>
        <end position="342"/>
    </location>
</feature>
<protein>
    <submittedName>
        <fullName evidence="10">Arginine-glutamic acid dipeptide repeats protein</fullName>
    </submittedName>
</protein>
<evidence type="ECO:0000313" key="10">
    <source>
        <dbReference type="EMBL" id="KAF0733690.1"/>
    </source>
</evidence>
<dbReference type="GO" id="GO:0003714">
    <property type="term" value="F:transcription corepressor activity"/>
    <property type="evidence" value="ECO:0007669"/>
    <property type="project" value="TreeGrafter"/>
</dbReference>
<evidence type="ECO:0000313" key="11">
    <source>
        <dbReference type="Proteomes" id="UP000478052"/>
    </source>
</evidence>
<evidence type="ECO:0000256" key="8">
    <source>
        <dbReference type="ARBA" id="ARBA00023242"/>
    </source>
</evidence>
<comment type="subcellular location">
    <subcellularLocation>
        <location evidence="1">Nucleus</location>
    </subcellularLocation>
</comment>
<dbReference type="AlphaFoldDB" id="A0A6G0X1F7"/>
<keyword evidence="3" id="KW-0597">Phosphoprotein</keyword>
<sequence>MITGYMGAMELATGMPPGMEMIKPDQMMSQSTDDGNNEEESSPSPNLHVPHGPSPEPKIEDSECHRSQSAIFLRHWNRGDYNSCCRTDLTFKPVPESKLSRKREERTRRQAEKERDERDKSHSRKSSNNDKHMQAPNEQIAKPPSRGSIEALQSPYDRVNSYQHRGAPANTPMYPDTPALRQLSEYARPHAGFSPVSLPRSAPGLGLPPHCIDPMLHYQFNMYPRDRFEYEQMEREKRERELRELREKELNDRLKDEFLKSGSSGPPRIDPHWIELQRRYGGTPGIHPFGLYTSPGAPSQPSTPSNMNPLDRERMDRLAGGPNGNSNQNNSGGGPPGPSAEEANRLALATDPMVRLQLAGISPEYHAHTHAHSHTHLHLHPGQQAAAAAAAAAAADSSASASSPSVYPLGSSGGYPRPNLIPGRDPTLGLHHPSDVLARPFADQVRPFPEQVRTFPDQVAHEHFQRQLMMERERFPHPALMAHEEFIRYRQHIWQQQQREREMKVRALEEAARGRP</sequence>
<comment type="caution">
    <text evidence="10">The sequence shown here is derived from an EMBL/GenBank/DDBJ whole genome shotgun (WGS) entry which is preliminary data.</text>
</comment>
<evidence type="ECO:0000256" key="5">
    <source>
        <dbReference type="ARBA" id="ARBA00022990"/>
    </source>
</evidence>
<keyword evidence="4" id="KW-0832">Ubl conjugation</keyword>
<accession>A0A6G0X1F7</accession>
<dbReference type="EMBL" id="VUJU01008230">
    <property type="protein sequence ID" value="KAF0733690.1"/>
    <property type="molecule type" value="Genomic_DNA"/>
</dbReference>
<evidence type="ECO:0000256" key="7">
    <source>
        <dbReference type="ARBA" id="ARBA00023163"/>
    </source>
</evidence>
<feature type="region of interest" description="Disordered" evidence="9">
    <location>
        <begin position="96"/>
        <end position="150"/>
    </location>
</feature>
<keyword evidence="6" id="KW-0805">Transcription regulation</keyword>
<dbReference type="Proteomes" id="UP000478052">
    <property type="component" value="Unassembled WGS sequence"/>
</dbReference>
<keyword evidence="7" id="KW-0804">Transcription</keyword>
<gene>
    <name evidence="10" type="ORF">FWK35_00027092</name>
</gene>
<feature type="compositionally biased region" description="Polar residues" evidence="9">
    <location>
        <begin position="296"/>
        <end position="308"/>
    </location>
</feature>
<feature type="compositionally biased region" description="Basic and acidic residues" evidence="9">
    <location>
        <begin position="57"/>
        <end position="66"/>
    </location>
</feature>
<dbReference type="GO" id="GO:0005634">
    <property type="term" value="C:nucleus"/>
    <property type="evidence" value="ECO:0007669"/>
    <property type="project" value="UniProtKB-SubCell"/>
</dbReference>
<keyword evidence="2" id="KW-1017">Isopeptide bond</keyword>
<evidence type="ECO:0000256" key="6">
    <source>
        <dbReference type="ARBA" id="ARBA00023015"/>
    </source>
</evidence>
<evidence type="ECO:0000256" key="2">
    <source>
        <dbReference type="ARBA" id="ARBA00022499"/>
    </source>
</evidence>
<evidence type="ECO:0000256" key="9">
    <source>
        <dbReference type="SAM" id="MobiDB-lite"/>
    </source>
</evidence>
<feature type="compositionally biased region" description="Basic and acidic residues" evidence="9">
    <location>
        <begin position="98"/>
        <end position="120"/>
    </location>
</feature>
<name>A0A6G0X1F7_APHCR</name>
<proteinExistence type="predicted"/>
<dbReference type="InterPro" id="IPR002951">
    <property type="entry name" value="Atrophin-like"/>
</dbReference>
<organism evidence="10 11">
    <name type="scientific">Aphis craccivora</name>
    <name type="common">Cowpea aphid</name>
    <dbReference type="NCBI Taxonomy" id="307492"/>
    <lineage>
        <taxon>Eukaryota</taxon>
        <taxon>Metazoa</taxon>
        <taxon>Ecdysozoa</taxon>
        <taxon>Arthropoda</taxon>
        <taxon>Hexapoda</taxon>
        <taxon>Insecta</taxon>
        <taxon>Pterygota</taxon>
        <taxon>Neoptera</taxon>
        <taxon>Paraneoptera</taxon>
        <taxon>Hemiptera</taxon>
        <taxon>Sternorrhyncha</taxon>
        <taxon>Aphidomorpha</taxon>
        <taxon>Aphidoidea</taxon>
        <taxon>Aphididae</taxon>
        <taxon>Aphidini</taxon>
        <taxon>Aphis</taxon>
        <taxon>Aphis</taxon>
    </lineage>
</organism>
<keyword evidence="5" id="KW-0007">Acetylation</keyword>
<keyword evidence="8" id="KW-0539">Nucleus</keyword>
<dbReference type="OrthoDB" id="6630506at2759"/>
<dbReference type="Pfam" id="PF03154">
    <property type="entry name" value="Atrophin-1"/>
    <property type="match status" value="1"/>
</dbReference>
<dbReference type="PANTHER" id="PTHR13859:SF11">
    <property type="entry name" value="GRUNGE, ISOFORM J"/>
    <property type="match status" value="1"/>
</dbReference>
<feature type="region of interest" description="Disordered" evidence="9">
    <location>
        <begin position="16"/>
        <end position="66"/>
    </location>
</feature>
<keyword evidence="11" id="KW-1185">Reference proteome</keyword>